<gene>
    <name evidence="1" type="ORF">HNQ88_001791</name>
</gene>
<sequence>MIKKLWYRLLFWLTGTRPYLWAMKHFFPYIRFSLYYALPENTEFPQWGALEHRGFLRLKPGDLIFTIDNQKFSSKVIGSATKEVGGKSPYFMPSHIALCVELDTEAEILEMTHLDYTESTWEDVVRQSTRTVIARCSDWDQAYVNDVIIPTAKSFKGKKYDDRFQMGEDTLACSELPYFADQERRAKVNLAPVIGETPYITPVGWILGENIEIVWDSNLEFA</sequence>
<dbReference type="Proteomes" id="UP001185092">
    <property type="component" value="Unassembled WGS sequence"/>
</dbReference>
<reference evidence="1" key="1">
    <citation type="submission" date="2023-07" db="EMBL/GenBank/DDBJ databases">
        <title>Genomic Encyclopedia of Type Strains, Phase IV (KMG-IV): sequencing the most valuable type-strain genomes for metagenomic binning, comparative biology and taxonomic classification.</title>
        <authorList>
            <person name="Goeker M."/>
        </authorList>
    </citation>
    <scope>NUCLEOTIDE SEQUENCE</scope>
    <source>
        <strain evidence="1">DSM 26174</strain>
    </source>
</reference>
<accession>A0AAE3XMQ1</accession>
<name>A0AAE3XMQ1_9BACT</name>
<organism evidence="1 2">
    <name type="scientific">Aureibacter tunicatorum</name>
    <dbReference type="NCBI Taxonomy" id="866807"/>
    <lineage>
        <taxon>Bacteria</taxon>
        <taxon>Pseudomonadati</taxon>
        <taxon>Bacteroidota</taxon>
        <taxon>Cytophagia</taxon>
        <taxon>Cytophagales</taxon>
        <taxon>Persicobacteraceae</taxon>
        <taxon>Aureibacter</taxon>
    </lineage>
</organism>
<evidence type="ECO:0000313" key="1">
    <source>
        <dbReference type="EMBL" id="MDR6238754.1"/>
    </source>
</evidence>
<dbReference type="InterPro" id="IPR038765">
    <property type="entry name" value="Papain-like_cys_pep_sf"/>
</dbReference>
<keyword evidence="2" id="KW-1185">Reference proteome</keyword>
<proteinExistence type="predicted"/>
<dbReference type="RefSeq" id="WP_309938261.1">
    <property type="nucleotide sequence ID" value="NZ_AP025305.1"/>
</dbReference>
<dbReference type="Gene3D" id="3.90.1720.10">
    <property type="entry name" value="endopeptidase domain like (from Nostoc punctiforme)"/>
    <property type="match status" value="1"/>
</dbReference>
<dbReference type="SUPFAM" id="SSF54001">
    <property type="entry name" value="Cysteine proteinases"/>
    <property type="match status" value="1"/>
</dbReference>
<protein>
    <submittedName>
        <fullName evidence="1">Uncharacterized protein</fullName>
    </submittedName>
</protein>
<dbReference type="EMBL" id="JAVDQD010000002">
    <property type="protein sequence ID" value="MDR6238754.1"/>
    <property type="molecule type" value="Genomic_DNA"/>
</dbReference>
<comment type="caution">
    <text evidence="1">The sequence shown here is derived from an EMBL/GenBank/DDBJ whole genome shotgun (WGS) entry which is preliminary data.</text>
</comment>
<dbReference type="AlphaFoldDB" id="A0AAE3XMQ1"/>
<evidence type="ECO:0000313" key="2">
    <source>
        <dbReference type="Proteomes" id="UP001185092"/>
    </source>
</evidence>